<dbReference type="AlphaFoldDB" id="A0A833MWF2"/>
<evidence type="ECO:0000313" key="3">
    <source>
        <dbReference type="Proteomes" id="UP000469949"/>
    </source>
</evidence>
<organism evidence="2 3">
    <name type="scientific">Methylorubrum populi</name>
    <dbReference type="NCBI Taxonomy" id="223967"/>
    <lineage>
        <taxon>Bacteria</taxon>
        <taxon>Pseudomonadati</taxon>
        <taxon>Pseudomonadota</taxon>
        <taxon>Alphaproteobacteria</taxon>
        <taxon>Hyphomicrobiales</taxon>
        <taxon>Methylobacteriaceae</taxon>
        <taxon>Methylorubrum</taxon>
    </lineage>
</organism>
<name>A0A833MWF2_9HYPH</name>
<accession>A0A833MWF2</accession>
<evidence type="ECO:0000256" key="1">
    <source>
        <dbReference type="SAM" id="MobiDB-lite"/>
    </source>
</evidence>
<dbReference type="RefSeq" id="WP_152278681.1">
    <property type="nucleotide sequence ID" value="NZ_WEKV01000020.1"/>
</dbReference>
<feature type="region of interest" description="Disordered" evidence="1">
    <location>
        <begin position="553"/>
        <end position="575"/>
    </location>
</feature>
<feature type="region of interest" description="Disordered" evidence="1">
    <location>
        <begin position="405"/>
        <end position="427"/>
    </location>
</feature>
<dbReference type="Proteomes" id="UP000469949">
    <property type="component" value="Unassembled WGS sequence"/>
</dbReference>
<proteinExistence type="predicted"/>
<comment type="caution">
    <text evidence="2">The sequence shown here is derived from an EMBL/GenBank/DDBJ whole genome shotgun (WGS) entry which is preliminary data.</text>
</comment>
<gene>
    <name evidence="2" type="ORF">F8B43_4926</name>
</gene>
<sequence length="1098" mass="113741">MDAPDIEVEGPDGQVFAFPSGTADGVMRTALLRHYQGAGKAAPAADPSPGPTTPVPANGGAAEAVARGLVDGVPVVGPVVMSAANKLAAGIRSLKNDTKFSDELKGIEQRGAQAAAENPWSSTGASLVGGVVGTLPLVAAAPAAFGAGAASLPARMLASGASGGALGAADSAVRSGGDADAVAGGAAFGAGLGVVGPVIGAGVGKAVGAFTSRGRSNGLVKEALEGVSEKDLESAQFLIEQARSLPGGGVALTLDEALNAATGGQATRASQLARVVGNSGGEGGRIMNEFYAARPASVDNVGKSAFDRVAAPNLKPTEVGFDIQDAARAGVAQTPEGQALSAARRAQAPRITPEQAGQAIQTDLGGVRALREAARDARANVDYRLAREAPENVGVERMIAVERPGDPVVTRPEGSPRFTDAAPRPVDPPPVVEASAAAGPESLGRFVARYGGLRLDGDVLATDLHRFNIPGVGNVAREGGKGIDNFWRERLIEAGYLRPDPDGGAARDITNELLRKLQNEQRGLPSYPIDAERQVAAARGRQGQVTDEFRAAQSQAESSLDEALSKAGVPPESLHPEIRSRTVGALMRGEQVDPLDAYERTVAAMREPPAPYVRGTTVTEEIPNVRFMQVDPRPALAAVAEQGRFAKGDVRSALGSVKRNLFEPGGDIDGSVEGLLKARERLDFDLKQALEIGDGTKVRDLTITRNALDRQLKQVPEVATADANYARNSAPLASFERPNAPLNRVTARENVPGGEPGPFRTPAEQVPEAFTGPTALREALANGGPATREAVERRFSTQILDAATDARGDVSAEALRSAMRDSADVLDQLPALRDRLSNLVLAREGMSRVEASPLGRIAEQPNVKHAIGTLFPANPLANSQEEIRSAVEALARNNPKAARETVRIYLETIFNEATQEVRGVARQYGGAGFASAVRGNGQQRHNLEAAIRALPDGDTLWTGLDRMLTTLEATGYRPQKGSDTAFNQAIQSRLKEGTGTVGQAITDVVSGGVAGATVGGPGGALGGALVGARRGGTKVIQEMRIRRDGEAIACILTDPQAIPMLRLLGTQNPGGRGAEILTSKLIQLGGRGVASATQSSLP</sequence>
<evidence type="ECO:0000313" key="2">
    <source>
        <dbReference type="EMBL" id="KAB7782171.1"/>
    </source>
</evidence>
<dbReference type="EMBL" id="WEKV01000020">
    <property type="protein sequence ID" value="KAB7782171.1"/>
    <property type="molecule type" value="Genomic_DNA"/>
</dbReference>
<feature type="region of interest" description="Disordered" evidence="1">
    <location>
        <begin position="330"/>
        <end position="357"/>
    </location>
</feature>
<protein>
    <submittedName>
        <fullName evidence="2">Uncharacterized protein</fullName>
    </submittedName>
</protein>
<reference evidence="2 3" key="1">
    <citation type="submission" date="2019-10" db="EMBL/GenBank/DDBJ databases">
        <title>Draft Genome Sequence of the Caffeine Degrading Methylotroph Methylorubrum populi PINKEL.</title>
        <authorList>
            <person name="Dawson S.C."/>
            <person name="Zhang X."/>
            <person name="Wright M.E."/>
            <person name="Sharma G."/>
            <person name="Langner J.T."/>
            <person name="Ditty J.L."/>
            <person name="Subuyuj G.A."/>
        </authorList>
    </citation>
    <scope>NUCLEOTIDE SEQUENCE [LARGE SCALE GENOMIC DNA]</scope>
    <source>
        <strain evidence="2 3">Pinkel</strain>
    </source>
</reference>